<gene>
    <name evidence="1" type="primary">tuaH_2</name>
    <name evidence="1" type="ORF">KSMBR1_0549</name>
</gene>
<dbReference type="AlphaFoldDB" id="A0A2C9CBW2"/>
<protein>
    <submittedName>
        <fullName evidence="1">Teichuronic acid biosynthesis glycosyltransferase TuaH</fullName>
        <ecNumber evidence="1">2.4.-.-</ecNumber>
    </submittedName>
</protein>
<evidence type="ECO:0000313" key="1">
    <source>
        <dbReference type="EMBL" id="SOH03063.1"/>
    </source>
</evidence>
<reference evidence="2" key="1">
    <citation type="submission" date="2017-10" db="EMBL/GenBank/DDBJ databases">
        <authorList>
            <person name="Frank J."/>
        </authorList>
    </citation>
    <scope>NUCLEOTIDE SEQUENCE [LARGE SCALE GENOMIC DNA]</scope>
</reference>
<organism evidence="1 2">
    <name type="scientific">Kuenenia stuttgartiensis</name>
    <dbReference type="NCBI Taxonomy" id="174633"/>
    <lineage>
        <taxon>Bacteria</taxon>
        <taxon>Pseudomonadati</taxon>
        <taxon>Planctomycetota</taxon>
        <taxon>Candidatus Brocadiia</taxon>
        <taxon>Candidatus Brocadiales</taxon>
        <taxon>Candidatus Brocadiaceae</taxon>
        <taxon>Candidatus Kuenenia</taxon>
    </lineage>
</organism>
<dbReference type="Pfam" id="PF13692">
    <property type="entry name" value="Glyco_trans_1_4"/>
    <property type="match status" value="1"/>
</dbReference>
<dbReference type="KEGG" id="kst:KSMBR1_0549"/>
<keyword evidence="1" id="KW-0328">Glycosyltransferase</keyword>
<dbReference type="Gene3D" id="3.40.50.2000">
    <property type="entry name" value="Glycogen Phosphorylase B"/>
    <property type="match status" value="1"/>
</dbReference>
<sequence>MDTKNKNILIIGSFSIRDWELLKQRQQTIVEFLVKDFNVFYIERISAKNVGIIKMLKAFIKRFFLVRNVGGKGRFTMKHLCFIQLKIFPLQRGIFRFLNAKLALLQIRKIMKKYKINHFDSVIISHPANYVNDIFDKIPAVKRIYDCVQRFEFNKYFPPEVVFNDKNIAKKVDLVIADSITIFSEKLELNKNVVRIPQGIDIGNYNINRIKDVGIPGDLANMGNNRICYIGSFHQTFDFDLVRKLAVDIPAATVILIGSETSEAKKKLDCNNIVFLGWKHFKQLPIYMDCMDLFIIPYALSEHGKGVFPTKLFEYLYFKKPIVSTALPDILEYEKYLYVAHTGEEFIKFVQDSLFKGENKLSAIPDDQFKHFISENSWEARYIEFKKYL</sequence>
<dbReference type="EC" id="2.4.-.-" evidence="1"/>
<dbReference type="EMBL" id="LT934425">
    <property type="protein sequence ID" value="SOH03063.1"/>
    <property type="molecule type" value="Genomic_DNA"/>
</dbReference>
<name>A0A2C9CBW2_KUEST</name>
<proteinExistence type="predicted"/>
<dbReference type="SUPFAM" id="SSF53756">
    <property type="entry name" value="UDP-Glycosyltransferase/glycogen phosphorylase"/>
    <property type="match status" value="1"/>
</dbReference>
<dbReference type="GO" id="GO:0016757">
    <property type="term" value="F:glycosyltransferase activity"/>
    <property type="evidence" value="ECO:0007669"/>
    <property type="project" value="UniProtKB-KW"/>
</dbReference>
<keyword evidence="1" id="KW-0808">Transferase</keyword>
<dbReference type="RefSeq" id="WP_099323949.1">
    <property type="nucleotide sequence ID" value="NZ_LT934425.1"/>
</dbReference>
<dbReference type="OrthoDB" id="9816564at2"/>
<evidence type="ECO:0000313" key="2">
    <source>
        <dbReference type="Proteomes" id="UP000221734"/>
    </source>
</evidence>
<dbReference type="Proteomes" id="UP000221734">
    <property type="component" value="Chromosome Kuenenia_stuttgartiensis_MBR1"/>
</dbReference>
<accession>A0A2C9CBW2</accession>
<keyword evidence="2" id="KW-1185">Reference proteome</keyword>